<dbReference type="Proteomes" id="UP000626210">
    <property type="component" value="Unassembled WGS sequence"/>
</dbReference>
<proteinExistence type="predicted"/>
<protein>
    <submittedName>
        <fullName evidence="1">Uncharacterized protein</fullName>
    </submittedName>
</protein>
<gene>
    <name evidence="1" type="ORF">GCM10007320_61400</name>
</gene>
<evidence type="ECO:0000313" key="1">
    <source>
        <dbReference type="EMBL" id="GHD02290.1"/>
    </source>
</evidence>
<reference evidence="2" key="1">
    <citation type="journal article" date="2019" name="Int. J. Syst. Evol. Microbiol.">
        <title>The Global Catalogue of Microorganisms (GCM) 10K type strain sequencing project: providing services to taxonomists for standard genome sequencing and annotation.</title>
        <authorList>
            <consortium name="The Broad Institute Genomics Platform"/>
            <consortium name="The Broad Institute Genome Sequencing Center for Infectious Disease"/>
            <person name="Wu L."/>
            <person name="Ma J."/>
        </authorList>
    </citation>
    <scope>NUCLEOTIDE SEQUENCE [LARGE SCALE GENOMIC DNA]</scope>
    <source>
        <strain evidence="2">KCTC 23314</strain>
    </source>
</reference>
<keyword evidence="2" id="KW-1185">Reference proteome</keyword>
<sequence length="57" mass="6278">MDPSDLSTVRPLTLAAWMVIRQAHDLPILEAVRKMLDDIDAGHVAAVERQFGGLSLH</sequence>
<evidence type="ECO:0000313" key="2">
    <source>
        <dbReference type="Proteomes" id="UP000626210"/>
    </source>
</evidence>
<dbReference type="EMBL" id="BMYK01000039">
    <property type="protein sequence ID" value="GHD02290.1"/>
    <property type="molecule type" value="Genomic_DNA"/>
</dbReference>
<comment type="caution">
    <text evidence="1">The sequence shown here is derived from an EMBL/GenBank/DDBJ whole genome shotgun (WGS) entry which is preliminary data.</text>
</comment>
<accession>A0ABQ3GDK0</accession>
<dbReference type="RefSeq" id="WP_189690662.1">
    <property type="nucleotide sequence ID" value="NZ_BMYK01000039.1"/>
</dbReference>
<organism evidence="1 2">
    <name type="scientific">Pseudorhodoferax aquiterrae</name>
    <dbReference type="NCBI Taxonomy" id="747304"/>
    <lineage>
        <taxon>Bacteria</taxon>
        <taxon>Pseudomonadati</taxon>
        <taxon>Pseudomonadota</taxon>
        <taxon>Betaproteobacteria</taxon>
        <taxon>Burkholderiales</taxon>
        <taxon>Comamonadaceae</taxon>
    </lineage>
</organism>
<name>A0ABQ3GDK0_9BURK</name>